<dbReference type="PANTHER" id="PTHR11274:SF0">
    <property type="entry name" value="GENERAL TRANSCRIPTION AND DNA REPAIR FACTOR IIH HELICASE SUBUNIT XPB"/>
    <property type="match status" value="1"/>
</dbReference>
<reference evidence="6" key="1">
    <citation type="journal article" date="2020" name="Nature">
        <title>Giant virus diversity and host interactions through global metagenomics.</title>
        <authorList>
            <person name="Schulz F."/>
            <person name="Roux S."/>
            <person name="Paez-Espino D."/>
            <person name="Jungbluth S."/>
            <person name="Walsh D.A."/>
            <person name="Denef V.J."/>
            <person name="McMahon K.D."/>
            <person name="Konstantinidis K.T."/>
            <person name="Eloe-Fadrosh E.A."/>
            <person name="Kyrpides N.C."/>
            <person name="Woyke T."/>
        </authorList>
    </citation>
    <scope>NUCLEOTIDE SEQUENCE</scope>
    <source>
        <strain evidence="6">GVMAG-M-3300009159-65</strain>
    </source>
</reference>
<dbReference type="EMBL" id="MN738930">
    <property type="protein sequence ID" value="QHT32078.1"/>
    <property type="molecule type" value="Genomic_DNA"/>
</dbReference>
<organism evidence="6">
    <name type="scientific">viral metagenome</name>
    <dbReference type="NCBI Taxonomy" id="1070528"/>
    <lineage>
        <taxon>unclassified sequences</taxon>
        <taxon>metagenomes</taxon>
        <taxon>organismal metagenomes</taxon>
    </lineage>
</organism>
<dbReference type="InterPro" id="IPR006935">
    <property type="entry name" value="Helicase/UvrB_N"/>
</dbReference>
<dbReference type="CDD" id="cd17926">
    <property type="entry name" value="DEXHc_RE"/>
    <property type="match status" value="1"/>
</dbReference>
<dbReference type="InterPro" id="IPR050615">
    <property type="entry name" value="ATP-dep_DNA_Helicase"/>
</dbReference>
<evidence type="ECO:0000256" key="4">
    <source>
        <dbReference type="ARBA" id="ARBA00022840"/>
    </source>
</evidence>
<keyword evidence="2" id="KW-0378">Hydrolase</keyword>
<evidence type="ECO:0000256" key="3">
    <source>
        <dbReference type="ARBA" id="ARBA00022806"/>
    </source>
</evidence>
<dbReference type="SUPFAM" id="SSF52540">
    <property type="entry name" value="P-loop containing nucleoside triphosphate hydrolases"/>
    <property type="match status" value="2"/>
</dbReference>
<evidence type="ECO:0000256" key="1">
    <source>
        <dbReference type="ARBA" id="ARBA00022741"/>
    </source>
</evidence>
<sequence length="465" mass="53517">MNYLGKKGYTINKTSLTKLQINTIHNELNVKPHLLHSIGQQVEYAIYRESETKLYVPRYYGLKEYGNFENKLSKGEIINVEFKGELFPYQNIIIDKYITHVKDSGGGLLDVEPGKGKTVMALNIISKLKRKTLVIVHKTFLMNQWIERIQTFLPNATIGKIQGDIIDIEGKDIVLGMLQSLSGKLYDSTLWEQFGLCIFDECHHLSAEVFSNVMINIVTNYNLGLSGTMKRKDGLSKVFEYFIGPIVHKEKTDITTEVLIKTINVDYNDFDNVKTDFRGNPMYSTMINVLDCKERNDFIINMVKYELNQNNEQQIMILSNTKSLINNLYEGIKQFEESIGFYLGGMKEDKLKESEGKKVILATYAMASEGLDIKTLTTLIMATPKSDVCQSVGRILRSKHSTPLVIDIIDNHQVFHNQYKKRCVYYNSKKYKIQNYTCPKTYLLDEYSIKEAKEKNKKIKCLIKI</sequence>
<evidence type="ECO:0000313" key="6">
    <source>
        <dbReference type="EMBL" id="QHT32078.1"/>
    </source>
</evidence>
<evidence type="ECO:0000259" key="5">
    <source>
        <dbReference type="PROSITE" id="PS51192"/>
    </source>
</evidence>
<dbReference type="SMART" id="SM00487">
    <property type="entry name" value="DEXDc"/>
    <property type="match status" value="1"/>
</dbReference>
<dbReference type="Pfam" id="PF04851">
    <property type="entry name" value="ResIII"/>
    <property type="match status" value="1"/>
</dbReference>
<keyword evidence="1" id="KW-0547">Nucleotide-binding</keyword>
<name>A0A6C0ESV5_9ZZZZ</name>
<dbReference type="InterPro" id="IPR014001">
    <property type="entry name" value="Helicase_ATP-bd"/>
</dbReference>
<dbReference type="GO" id="GO:0004386">
    <property type="term" value="F:helicase activity"/>
    <property type="evidence" value="ECO:0007669"/>
    <property type="project" value="UniProtKB-KW"/>
</dbReference>
<dbReference type="GO" id="GO:0005524">
    <property type="term" value="F:ATP binding"/>
    <property type="evidence" value="ECO:0007669"/>
    <property type="project" value="UniProtKB-KW"/>
</dbReference>
<dbReference type="Gene3D" id="3.40.50.300">
    <property type="entry name" value="P-loop containing nucleotide triphosphate hydrolases"/>
    <property type="match status" value="2"/>
</dbReference>
<dbReference type="PANTHER" id="PTHR11274">
    <property type="entry name" value="RAD25/XP-B DNA REPAIR HELICASE"/>
    <property type="match status" value="1"/>
</dbReference>
<accession>A0A6C0ESV5</accession>
<dbReference type="InterPro" id="IPR027417">
    <property type="entry name" value="P-loop_NTPase"/>
</dbReference>
<dbReference type="PROSITE" id="PS51192">
    <property type="entry name" value="HELICASE_ATP_BIND_1"/>
    <property type="match status" value="1"/>
</dbReference>
<dbReference type="InterPro" id="IPR001650">
    <property type="entry name" value="Helicase_C-like"/>
</dbReference>
<keyword evidence="3" id="KW-0347">Helicase</keyword>
<proteinExistence type="predicted"/>
<dbReference type="GO" id="GO:0016787">
    <property type="term" value="F:hydrolase activity"/>
    <property type="evidence" value="ECO:0007669"/>
    <property type="project" value="UniProtKB-KW"/>
</dbReference>
<dbReference type="AlphaFoldDB" id="A0A6C0ESV5"/>
<keyword evidence="4" id="KW-0067">ATP-binding</keyword>
<dbReference type="Pfam" id="PF00271">
    <property type="entry name" value="Helicase_C"/>
    <property type="match status" value="1"/>
</dbReference>
<protein>
    <recommendedName>
        <fullName evidence="5">Helicase ATP-binding domain-containing protein</fullName>
    </recommendedName>
</protein>
<evidence type="ECO:0000256" key="2">
    <source>
        <dbReference type="ARBA" id="ARBA00022801"/>
    </source>
</evidence>
<feature type="domain" description="Helicase ATP-binding" evidence="5">
    <location>
        <begin position="98"/>
        <end position="247"/>
    </location>
</feature>
<dbReference type="GO" id="GO:0003677">
    <property type="term" value="F:DNA binding"/>
    <property type="evidence" value="ECO:0007669"/>
    <property type="project" value="InterPro"/>
</dbReference>